<dbReference type="AlphaFoldDB" id="A0A484LSU0"/>
<name>A0A484LSU0_9ASTE</name>
<dbReference type="EMBL" id="OOIL02001984">
    <property type="protein sequence ID" value="VFQ79583.1"/>
    <property type="molecule type" value="Genomic_DNA"/>
</dbReference>
<sequence>MNWRLGSRRWVVGLTEKALGELAMAGTDGEGSRRMLRSRTAQAQWRL</sequence>
<protein>
    <submittedName>
        <fullName evidence="1">Uncharacterized protein</fullName>
    </submittedName>
</protein>
<organism evidence="1 2">
    <name type="scientific">Cuscuta campestris</name>
    <dbReference type="NCBI Taxonomy" id="132261"/>
    <lineage>
        <taxon>Eukaryota</taxon>
        <taxon>Viridiplantae</taxon>
        <taxon>Streptophyta</taxon>
        <taxon>Embryophyta</taxon>
        <taxon>Tracheophyta</taxon>
        <taxon>Spermatophyta</taxon>
        <taxon>Magnoliopsida</taxon>
        <taxon>eudicotyledons</taxon>
        <taxon>Gunneridae</taxon>
        <taxon>Pentapetalae</taxon>
        <taxon>asterids</taxon>
        <taxon>lamiids</taxon>
        <taxon>Solanales</taxon>
        <taxon>Convolvulaceae</taxon>
        <taxon>Cuscuteae</taxon>
        <taxon>Cuscuta</taxon>
        <taxon>Cuscuta subgen. Grammica</taxon>
        <taxon>Cuscuta sect. Cleistogrammica</taxon>
    </lineage>
</organism>
<dbReference type="Proteomes" id="UP000595140">
    <property type="component" value="Unassembled WGS sequence"/>
</dbReference>
<evidence type="ECO:0000313" key="2">
    <source>
        <dbReference type="Proteomes" id="UP000595140"/>
    </source>
</evidence>
<reference evidence="1 2" key="1">
    <citation type="submission" date="2018-04" db="EMBL/GenBank/DDBJ databases">
        <authorList>
            <person name="Vogel A."/>
        </authorList>
    </citation>
    <scope>NUCLEOTIDE SEQUENCE [LARGE SCALE GENOMIC DNA]</scope>
</reference>
<keyword evidence="2" id="KW-1185">Reference proteome</keyword>
<feature type="non-terminal residue" evidence="1">
    <location>
        <position position="47"/>
    </location>
</feature>
<gene>
    <name evidence="1" type="ORF">CCAM_LOCUS21359</name>
</gene>
<proteinExistence type="predicted"/>
<accession>A0A484LSU0</accession>
<evidence type="ECO:0000313" key="1">
    <source>
        <dbReference type="EMBL" id="VFQ79583.1"/>
    </source>
</evidence>